<comment type="caution">
    <text evidence="5">The sequence shown here is derived from an EMBL/GenBank/DDBJ whole genome shotgun (WGS) entry which is preliminary data.</text>
</comment>
<dbReference type="InterPro" id="IPR050466">
    <property type="entry name" value="Carboxylest/Gibb_receptor"/>
</dbReference>
<dbReference type="InterPro" id="IPR013094">
    <property type="entry name" value="AB_hydrolase_3"/>
</dbReference>
<sequence length="297" mass="32246">MISRHSYVSTPTAASNASSPSPASRRPPTPLTGVQSKDLFISPDIKSRIFLPKLTPSDPPQKLLLIIHVHGGAFCIGSPLSTLTHNFLTPLVSQTPAVAVSIGYRLAPEHPLPAAYHDCWTAFQWIASHAAGTGPDPWINDYVDTGRVFVTGESAGANLAHYITVQAGVNQTGLGIRGLIAVHPYFSEEKPDKLIRYLYPGSSCTDDDPKLNPRSDPDLEKMGCPRVLVVVAEKDFLKPRGAEYKETLEGSKWGGKVELLENEGEDHFFHLFDPSSENAKGFLQTLISFIGSSNVSE</sequence>
<dbReference type="Gene3D" id="3.40.50.1820">
    <property type="entry name" value="alpha/beta hydrolase"/>
    <property type="match status" value="1"/>
</dbReference>
<evidence type="ECO:0000256" key="1">
    <source>
        <dbReference type="ARBA" id="ARBA00010515"/>
    </source>
</evidence>
<protein>
    <recommendedName>
        <fullName evidence="4">Alpha/beta hydrolase fold-3 domain-containing protein</fullName>
    </recommendedName>
</protein>
<accession>A0AAP0DQ88</accession>
<dbReference type="PROSITE" id="PS01173">
    <property type="entry name" value="LIPASE_GDXG_HIS"/>
    <property type="match status" value="1"/>
</dbReference>
<gene>
    <name evidence="5" type="ORF">SSX86_005607</name>
</gene>
<keyword evidence="6" id="KW-1185">Reference proteome</keyword>
<dbReference type="SUPFAM" id="SSF53474">
    <property type="entry name" value="alpha/beta-Hydrolases"/>
    <property type="match status" value="1"/>
</dbReference>
<comment type="similarity">
    <text evidence="1">Belongs to the 'GDXG' lipolytic enzyme family.</text>
</comment>
<dbReference type="EMBL" id="JBCNJP010000007">
    <property type="protein sequence ID" value="KAK9077270.1"/>
    <property type="molecule type" value="Genomic_DNA"/>
</dbReference>
<dbReference type="GO" id="GO:0016787">
    <property type="term" value="F:hydrolase activity"/>
    <property type="evidence" value="ECO:0007669"/>
    <property type="project" value="UniProtKB-KW"/>
</dbReference>
<proteinExistence type="inferred from homology"/>
<evidence type="ECO:0000313" key="6">
    <source>
        <dbReference type="Proteomes" id="UP001408789"/>
    </source>
</evidence>
<name>A0AAP0DQ88_9ASTR</name>
<dbReference type="Proteomes" id="UP001408789">
    <property type="component" value="Unassembled WGS sequence"/>
</dbReference>
<dbReference type="PANTHER" id="PTHR23024:SF632">
    <property type="entry name" value="2-HYDROXYISOFLAVANONE DEHYDRATASE-LIKE"/>
    <property type="match status" value="1"/>
</dbReference>
<feature type="domain" description="Alpha/beta hydrolase fold-3" evidence="4">
    <location>
        <begin position="66"/>
        <end position="270"/>
    </location>
</feature>
<organism evidence="5 6">
    <name type="scientific">Deinandra increscens subsp. villosa</name>
    <dbReference type="NCBI Taxonomy" id="3103831"/>
    <lineage>
        <taxon>Eukaryota</taxon>
        <taxon>Viridiplantae</taxon>
        <taxon>Streptophyta</taxon>
        <taxon>Embryophyta</taxon>
        <taxon>Tracheophyta</taxon>
        <taxon>Spermatophyta</taxon>
        <taxon>Magnoliopsida</taxon>
        <taxon>eudicotyledons</taxon>
        <taxon>Gunneridae</taxon>
        <taxon>Pentapetalae</taxon>
        <taxon>asterids</taxon>
        <taxon>campanulids</taxon>
        <taxon>Asterales</taxon>
        <taxon>Asteraceae</taxon>
        <taxon>Asteroideae</taxon>
        <taxon>Heliantheae alliance</taxon>
        <taxon>Madieae</taxon>
        <taxon>Madiinae</taxon>
        <taxon>Deinandra</taxon>
    </lineage>
</organism>
<dbReference type="InterPro" id="IPR002168">
    <property type="entry name" value="Lipase_GDXG_HIS_AS"/>
</dbReference>
<dbReference type="InterPro" id="IPR029058">
    <property type="entry name" value="AB_hydrolase_fold"/>
</dbReference>
<dbReference type="PANTHER" id="PTHR23024">
    <property type="entry name" value="ARYLACETAMIDE DEACETYLASE"/>
    <property type="match status" value="1"/>
</dbReference>
<dbReference type="Pfam" id="PF07859">
    <property type="entry name" value="Abhydrolase_3"/>
    <property type="match status" value="1"/>
</dbReference>
<feature type="region of interest" description="Disordered" evidence="3">
    <location>
        <begin position="1"/>
        <end position="36"/>
    </location>
</feature>
<dbReference type="AlphaFoldDB" id="A0AAP0DQ88"/>
<feature type="compositionally biased region" description="Low complexity" evidence="3">
    <location>
        <begin position="9"/>
        <end position="24"/>
    </location>
</feature>
<evidence type="ECO:0000256" key="3">
    <source>
        <dbReference type="SAM" id="MobiDB-lite"/>
    </source>
</evidence>
<keyword evidence="2" id="KW-0378">Hydrolase</keyword>
<evidence type="ECO:0000259" key="4">
    <source>
        <dbReference type="Pfam" id="PF07859"/>
    </source>
</evidence>
<evidence type="ECO:0000313" key="5">
    <source>
        <dbReference type="EMBL" id="KAK9077270.1"/>
    </source>
</evidence>
<evidence type="ECO:0000256" key="2">
    <source>
        <dbReference type="ARBA" id="ARBA00022801"/>
    </source>
</evidence>
<reference evidence="5 6" key="1">
    <citation type="submission" date="2024-04" db="EMBL/GenBank/DDBJ databases">
        <title>The reference genome of an endangered Asteraceae, Deinandra increscens subsp. villosa, native to the Central Coast of California.</title>
        <authorList>
            <person name="Guilliams M."/>
            <person name="Hasenstab-Lehman K."/>
            <person name="Meyer R."/>
            <person name="Mcevoy S."/>
        </authorList>
    </citation>
    <scope>NUCLEOTIDE SEQUENCE [LARGE SCALE GENOMIC DNA]</scope>
    <source>
        <tissue evidence="5">Leaf</tissue>
    </source>
</reference>